<dbReference type="Proteomes" id="UP000663855">
    <property type="component" value="Unassembled WGS sequence"/>
</dbReference>
<dbReference type="EMBL" id="CAJNRG010005338">
    <property type="protein sequence ID" value="CAF2075374.1"/>
    <property type="molecule type" value="Genomic_DNA"/>
</dbReference>
<dbReference type="Proteomes" id="UP000681967">
    <property type="component" value="Unassembled WGS sequence"/>
</dbReference>
<evidence type="ECO:0000313" key="1">
    <source>
        <dbReference type="EMBL" id="CAF1398707.1"/>
    </source>
</evidence>
<dbReference type="SUPFAM" id="SSF51735">
    <property type="entry name" value="NAD(P)-binding Rossmann-fold domains"/>
    <property type="match status" value="1"/>
</dbReference>
<dbReference type="Gene3D" id="3.40.50.720">
    <property type="entry name" value="NAD(P)-binding Rossmann-like Domain"/>
    <property type="match status" value="1"/>
</dbReference>
<dbReference type="PANTHER" id="PTHR43313">
    <property type="entry name" value="SHORT-CHAIN DEHYDROGENASE/REDUCTASE FAMILY 9C"/>
    <property type="match status" value="1"/>
</dbReference>
<organism evidence="4 10">
    <name type="scientific">Rotaria magnacalcarata</name>
    <dbReference type="NCBI Taxonomy" id="392030"/>
    <lineage>
        <taxon>Eukaryota</taxon>
        <taxon>Metazoa</taxon>
        <taxon>Spiralia</taxon>
        <taxon>Gnathifera</taxon>
        <taxon>Rotifera</taxon>
        <taxon>Eurotatoria</taxon>
        <taxon>Bdelloidea</taxon>
        <taxon>Philodinida</taxon>
        <taxon>Philodinidae</taxon>
        <taxon>Rotaria</taxon>
    </lineage>
</organism>
<keyword evidence="11" id="KW-1185">Reference proteome</keyword>
<evidence type="ECO:0000313" key="6">
    <source>
        <dbReference type="EMBL" id="CAF3977325.1"/>
    </source>
</evidence>
<evidence type="ECO:0000313" key="9">
    <source>
        <dbReference type="EMBL" id="CAF4151744.1"/>
    </source>
</evidence>
<evidence type="ECO:0000313" key="3">
    <source>
        <dbReference type="EMBL" id="CAF2075374.1"/>
    </source>
</evidence>
<dbReference type="GO" id="GO:0016491">
    <property type="term" value="F:oxidoreductase activity"/>
    <property type="evidence" value="ECO:0007669"/>
    <property type="project" value="TreeGrafter"/>
</dbReference>
<dbReference type="GO" id="GO:0008202">
    <property type="term" value="P:steroid metabolic process"/>
    <property type="evidence" value="ECO:0007669"/>
    <property type="project" value="TreeGrafter"/>
</dbReference>
<dbReference type="InterPro" id="IPR036291">
    <property type="entry name" value="NAD(P)-bd_dom_sf"/>
</dbReference>
<dbReference type="Proteomes" id="UP000663887">
    <property type="component" value="Unassembled WGS sequence"/>
</dbReference>
<gene>
    <name evidence="8" type="ORF">BYL167_LOCUS13522</name>
    <name evidence="1" type="ORF">CJN711_LOCUS21855</name>
    <name evidence="5" type="ORF">GIL414_LOCUS9596</name>
    <name evidence="4" type="ORF">MBJ925_LOCUS38592</name>
    <name evidence="7" type="ORF">OVN521_LOCUS14859</name>
    <name evidence="6" type="ORF">SMN809_LOCUS10661</name>
    <name evidence="9" type="ORF">UXM345_LOCUS25160</name>
    <name evidence="2" type="ORF">WKI299_LOCUS7926</name>
    <name evidence="3" type="ORF">XDN619_LOCUS13477</name>
</gene>
<name>A0A817AF36_9BILA</name>
<dbReference type="Proteomes" id="UP000663866">
    <property type="component" value="Unassembled WGS sequence"/>
</dbReference>
<evidence type="ECO:0000313" key="7">
    <source>
        <dbReference type="EMBL" id="CAF3997687.1"/>
    </source>
</evidence>
<dbReference type="InterPro" id="IPR002347">
    <property type="entry name" value="SDR_fam"/>
</dbReference>
<comment type="caution">
    <text evidence="4">The sequence shown here is derived from an EMBL/GenBank/DDBJ whole genome shotgun (WGS) entry which is preliminary data.</text>
</comment>
<dbReference type="Proteomes" id="UP000663842">
    <property type="component" value="Unassembled WGS sequence"/>
</dbReference>
<evidence type="ECO:0000313" key="5">
    <source>
        <dbReference type="EMBL" id="CAF3960557.1"/>
    </source>
</evidence>
<dbReference type="PANTHER" id="PTHR43313:SF1">
    <property type="entry name" value="3BETA-HYDROXYSTEROID DEHYDROGENASE DHS-16"/>
    <property type="match status" value="1"/>
</dbReference>
<dbReference type="EMBL" id="CAJOBJ010003304">
    <property type="protein sequence ID" value="CAF3960557.1"/>
    <property type="molecule type" value="Genomic_DNA"/>
</dbReference>
<protein>
    <submittedName>
        <fullName evidence="4">Uncharacterized protein</fullName>
    </submittedName>
</protein>
<evidence type="ECO:0000313" key="4">
    <source>
        <dbReference type="EMBL" id="CAF2260866.1"/>
    </source>
</evidence>
<sequence>MFLLVSSLLIAKRDSRIVNVTSMMGLISPPGMSAYCASKYAFELFSECLRREMFPWSLRISIIESGCLRTLIIQRHDRILRDLWNGLSADIRNRWGDNFYNDLLEKSVTKSPSTKHAEDPMKVV</sequence>
<evidence type="ECO:0000313" key="10">
    <source>
        <dbReference type="Proteomes" id="UP000663824"/>
    </source>
</evidence>
<evidence type="ECO:0000313" key="8">
    <source>
        <dbReference type="EMBL" id="CAF3997909.1"/>
    </source>
</evidence>
<dbReference type="EMBL" id="CAJOBG010002303">
    <property type="protein sequence ID" value="CAF3997687.1"/>
    <property type="molecule type" value="Genomic_DNA"/>
</dbReference>
<dbReference type="EMBL" id="CAJNRF010002430">
    <property type="protein sequence ID" value="CAF2038358.1"/>
    <property type="molecule type" value="Genomic_DNA"/>
</dbReference>
<proteinExistence type="predicted"/>
<dbReference type="EMBL" id="CAJOBH010004655">
    <property type="protein sequence ID" value="CAF3997909.1"/>
    <property type="molecule type" value="Genomic_DNA"/>
</dbReference>
<dbReference type="AlphaFoldDB" id="A0A817AF36"/>
<evidence type="ECO:0000313" key="11">
    <source>
        <dbReference type="Proteomes" id="UP000663866"/>
    </source>
</evidence>
<dbReference type="EMBL" id="CAJNOV010010239">
    <property type="protein sequence ID" value="CAF1398707.1"/>
    <property type="molecule type" value="Genomic_DNA"/>
</dbReference>
<dbReference type="Proteomes" id="UP000676336">
    <property type="component" value="Unassembled WGS sequence"/>
</dbReference>
<dbReference type="Proteomes" id="UP000663824">
    <property type="component" value="Unassembled WGS sequence"/>
</dbReference>
<dbReference type="EMBL" id="CAJNRE010021624">
    <property type="protein sequence ID" value="CAF2260866.1"/>
    <property type="molecule type" value="Genomic_DNA"/>
</dbReference>
<dbReference type="EMBL" id="CAJOBI010003681">
    <property type="protein sequence ID" value="CAF3977325.1"/>
    <property type="molecule type" value="Genomic_DNA"/>
</dbReference>
<reference evidence="4" key="1">
    <citation type="submission" date="2021-02" db="EMBL/GenBank/DDBJ databases">
        <authorList>
            <person name="Nowell W R."/>
        </authorList>
    </citation>
    <scope>NUCLEOTIDE SEQUENCE</scope>
</reference>
<accession>A0A817AF36</accession>
<dbReference type="Proteomes" id="UP000681720">
    <property type="component" value="Unassembled WGS sequence"/>
</dbReference>
<dbReference type="Proteomes" id="UP000663856">
    <property type="component" value="Unassembled WGS sequence"/>
</dbReference>
<evidence type="ECO:0000313" key="2">
    <source>
        <dbReference type="EMBL" id="CAF2038358.1"/>
    </source>
</evidence>
<dbReference type="EMBL" id="CAJOBF010004759">
    <property type="protein sequence ID" value="CAF4151744.1"/>
    <property type="molecule type" value="Genomic_DNA"/>
</dbReference>
<dbReference type="Pfam" id="PF00106">
    <property type="entry name" value="adh_short"/>
    <property type="match status" value="1"/>
</dbReference>